<gene>
    <name evidence="2" type="ORF">GNP35_08815</name>
</gene>
<evidence type="ECO:0008006" key="4">
    <source>
        <dbReference type="Google" id="ProtNLM"/>
    </source>
</evidence>
<keyword evidence="1" id="KW-0732">Signal</keyword>
<evidence type="ECO:0000313" key="3">
    <source>
        <dbReference type="Proteomes" id="UP000439994"/>
    </source>
</evidence>
<accession>A0A6N8F8U0</accession>
<proteinExistence type="predicted"/>
<protein>
    <recommendedName>
        <fullName evidence="4">Outer membrane beta-barrel protein</fullName>
    </recommendedName>
</protein>
<feature type="signal peptide" evidence="1">
    <location>
        <begin position="1"/>
        <end position="17"/>
    </location>
</feature>
<keyword evidence="3" id="KW-1185">Reference proteome</keyword>
<feature type="chain" id="PRO_5027120333" description="Outer membrane beta-barrel protein" evidence="1">
    <location>
        <begin position="18"/>
        <end position="188"/>
    </location>
</feature>
<dbReference type="RefSeq" id="WP_155695749.1">
    <property type="nucleotide sequence ID" value="NZ_WOCD01000003.1"/>
</dbReference>
<dbReference type="OrthoDB" id="7063857at2"/>
<evidence type="ECO:0000256" key="1">
    <source>
        <dbReference type="SAM" id="SignalP"/>
    </source>
</evidence>
<evidence type="ECO:0000313" key="2">
    <source>
        <dbReference type="EMBL" id="MUH72584.1"/>
    </source>
</evidence>
<name>A0A6N8F8U0_9GAMM</name>
<organism evidence="2 3">
    <name type="scientific">Psychrosphaera haliotis</name>
    <dbReference type="NCBI Taxonomy" id="555083"/>
    <lineage>
        <taxon>Bacteria</taxon>
        <taxon>Pseudomonadati</taxon>
        <taxon>Pseudomonadota</taxon>
        <taxon>Gammaproteobacteria</taxon>
        <taxon>Alteromonadales</taxon>
        <taxon>Pseudoalteromonadaceae</taxon>
        <taxon>Psychrosphaera</taxon>
    </lineage>
</organism>
<comment type="caution">
    <text evidence="2">The sequence shown here is derived from an EMBL/GenBank/DDBJ whole genome shotgun (WGS) entry which is preliminary data.</text>
</comment>
<dbReference type="Proteomes" id="UP000439994">
    <property type="component" value="Unassembled WGS sequence"/>
</dbReference>
<sequence length="188" mass="21105">MQRILLLLILLAPLAHANESPFEWEIQTGALKGSVHAAIGYELASKHFVSLGLGYVPSESDRDAFNIYSLNYMYRGTTEYSFSAWDNEINLKPINFGVSTIYADHEALFFSLPDGIPSGYYAPTALRILFEYELAAEISSDTDVFIKWSVLDVGLINYARNYSFYRDNYELLGLAGISSWGVGIRKAF</sequence>
<dbReference type="AlphaFoldDB" id="A0A6N8F8U0"/>
<dbReference type="EMBL" id="WOCD01000003">
    <property type="protein sequence ID" value="MUH72584.1"/>
    <property type="molecule type" value="Genomic_DNA"/>
</dbReference>
<reference evidence="2 3" key="1">
    <citation type="submission" date="2019-11" db="EMBL/GenBank/DDBJ databases">
        <title>P. haliotis isolates from Z. marina roots.</title>
        <authorList>
            <person name="Cohen M."/>
            <person name="Jospin G."/>
            <person name="Eisen J.A."/>
            <person name="Coil D.A."/>
        </authorList>
    </citation>
    <scope>NUCLEOTIDE SEQUENCE [LARGE SCALE GENOMIC DNA]</scope>
    <source>
        <strain evidence="2 3">UCD-MCMsp1aY</strain>
    </source>
</reference>